<dbReference type="EMBL" id="JACXVP010000006">
    <property type="protein sequence ID" value="KAG5600146.1"/>
    <property type="molecule type" value="Genomic_DNA"/>
</dbReference>
<keyword evidence="2" id="KW-1185">Reference proteome</keyword>
<reference evidence="1 2" key="1">
    <citation type="submission" date="2020-09" db="EMBL/GenBank/DDBJ databases">
        <title>De no assembly of potato wild relative species, Solanum commersonii.</title>
        <authorList>
            <person name="Cho K."/>
        </authorList>
    </citation>
    <scope>NUCLEOTIDE SEQUENCE [LARGE SCALE GENOMIC DNA]</scope>
    <source>
        <strain evidence="1">LZ3.2</strain>
        <tissue evidence="1">Leaf</tissue>
    </source>
</reference>
<sequence>MRNETSLFLATPSWLSHPGKGERTLWYLHGCSSFMLKPYEATALLKLILSSFRKIGKSYLSNNDNSRNNLFSGLKHVVGVEVKFDARVIPKTGCSKYVDDGQNGGLPPEFCVIRRYRQIIKLSFIEWWLERLFYVAVCKPLKNSHDKKMKVVKMRMLRCMCRYTKRYKIRNEDIQDKVY</sequence>
<gene>
    <name evidence="1" type="ORF">H5410_031516</name>
</gene>
<dbReference type="Proteomes" id="UP000824120">
    <property type="component" value="Chromosome 6"/>
</dbReference>
<organism evidence="1 2">
    <name type="scientific">Solanum commersonii</name>
    <name type="common">Commerson's wild potato</name>
    <name type="synonym">Commerson's nightshade</name>
    <dbReference type="NCBI Taxonomy" id="4109"/>
    <lineage>
        <taxon>Eukaryota</taxon>
        <taxon>Viridiplantae</taxon>
        <taxon>Streptophyta</taxon>
        <taxon>Embryophyta</taxon>
        <taxon>Tracheophyta</taxon>
        <taxon>Spermatophyta</taxon>
        <taxon>Magnoliopsida</taxon>
        <taxon>eudicotyledons</taxon>
        <taxon>Gunneridae</taxon>
        <taxon>Pentapetalae</taxon>
        <taxon>asterids</taxon>
        <taxon>lamiids</taxon>
        <taxon>Solanales</taxon>
        <taxon>Solanaceae</taxon>
        <taxon>Solanoideae</taxon>
        <taxon>Solaneae</taxon>
        <taxon>Solanum</taxon>
    </lineage>
</organism>
<proteinExistence type="predicted"/>
<comment type="caution">
    <text evidence="1">The sequence shown here is derived from an EMBL/GenBank/DDBJ whole genome shotgun (WGS) entry which is preliminary data.</text>
</comment>
<dbReference type="AlphaFoldDB" id="A0A9J5YIJ2"/>
<protein>
    <submittedName>
        <fullName evidence="1">Uncharacterized protein</fullName>
    </submittedName>
</protein>
<accession>A0A9J5YIJ2</accession>
<name>A0A9J5YIJ2_SOLCO</name>
<evidence type="ECO:0000313" key="1">
    <source>
        <dbReference type="EMBL" id="KAG5600146.1"/>
    </source>
</evidence>
<evidence type="ECO:0000313" key="2">
    <source>
        <dbReference type="Proteomes" id="UP000824120"/>
    </source>
</evidence>